<protein>
    <submittedName>
        <fullName evidence="2">Uncharacterized protein</fullName>
    </submittedName>
</protein>
<dbReference type="InterPro" id="IPR044668">
    <property type="entry name" value="PuuD-like"/>
</dbReference>
<proteinExistence type="predicted"/>
<feature type="transmembrane region" description="Helical" evidence="1">
    <location>
        <begin position="149"/>
        <end position="176"/>
    </location>
</feature>
<evidence type="ECO:0000313" key="2">
    <source>
        <dbReference type="EMBL" id="GJT94581.1"/>
    </source>
</evidence>
<comment type="caution">
    <text evidence="2">The sequence shown here is derived from an EMBL/GenBank/DDBJ whole genome shotgun (WGS) entry which is preliminary data.</text>
</comment>
<evidence type="ECO:0000313" key="3">
    <source>
        <dbReference type="Proteomes" id="UP001151760"/>
    </source>
</evidence>
<keyword evidence="1" id="KW-0472">Membrane</keyword>
<reference evidence="2" key="2">
    <citation type="submission" date="2022-01" db="EMBL/GenBank/DDBJ databases">
        <authorList>
            <person name="Yamashiro T."/>
            <person name="Shiraishi A."/>
            <person name="Satake H."/>
            <person name="Nakayama K."/>
        </authorList>
    </citation>
    <scope>NUCLEOTIDE SEQUENCE</scope>
</reference>
<sequence length="260" mass="29203">MAPVFWCQTTPTEFWCHGISGAKLHFADVTPLLEFGTKSLTPRLPVLLQGRPHISIRNERIHITIPLLLNRWIALLAYVQVLPLGALLLMEKAHVQYSAYRVMMHGNAALDIAAGVGESLEVQPFAEGVSDIHVVFFSHKIRSTGSRKLYATTFTFAFAVCISESCMLSTMILSAMQQLDRELERKRNVIVRGFSPARNLYEGGDNGRILLEESDLKPGLDFLESNIVLRLQQENTVKQMGKTVTNASSYMKILKERDQN</sequence>
<feature type="transmembrane region" description="Helical" evidence="1">
    <location>
        <begin position="72"/>
        <end position="90"/>
    </location>
</feature>
<dbReference type="EMBL" id="BQNB010020309">
    <property type="protein sequence ID" value="GJT94581.1"/>
    <property type="molecule type" value="Genomic_DNA"/>
</dbReference>
<dbReference type="PANTHER" id="PTHR43235">
    <property type="entry name" value="GLUTAMINE AMIDOTRANSFERASE PB2B2.05-RELATED"/>
    <property type="match status" value="1"/>
</dbReference>
<keyword evidence="1" id="KW-1133">Transmembrane helix</keyword>
<keyword evidence="3" id="KW-1185">Reference proteome</keyword>
<gene>
    <name evidence="2" type="ORF">Tco_1090099</name>
</gene>
<reference evidence="2" key="1">
    <citation type="journal article" date="2022" name="Int. J. Mol. Sci.">
        <title>Draft Genome of Tanacetum Coccineum: Genomic Comparison of Closely Related Tanacetum-Family Plants.</title>
        <authorList>
            <person name="Yamashiro T."/>
            <person name="Shiraishi A."/>
            <person name="Nakayama K."/>
            <person name="Satake H."/>
        </authorList>
    </citation>
    <scope>NUCLEOTIDE SEQUENCE</scope>
</reference>
<dbReference type="Proteomes" id="UP001151760">
    <property type="component" value="Unassembled WGS sequence"/>
</dbReference>
<keyword evidence="1" id="KW-0812">Transmembrane</keyword>
<organism evidence="2 3">
    <name type="scientific">Tanacetum coccineum</name>
    <dbReference type="NCBI Taxonomy" id="301880"/>
    <lineage>
        <taxon>Eukaryota</taxon>
        <taxon>Viridiplantae</taxon>
        <taxon>Streptophyta</taxon>
        <taxon>Embryophyta</taxon>
        <taxon>Tracheophyta</taxon>
        <taxon>Spermatophyta</taxon>
        <taxon>Magnoliopsida</taxon>
        <taxon>eudicotyledons</taxon>
        <taxon>Gunneridae</taxon>
        <taxon>Pentapetalae</taxon>
        <taxon>asterids</taxon>
        <taxon>campanulids</taxon>
        <taxon>Asterales</taxon>
        <taxon>Asteraceae</taxon>
        <taxon>Asteroideae</taxon>
        <taxon>Anthemideae</taxon>
        <taxon>Anthemidinae</taxon>
        <taxon>Tanacetum</taxon>
    </lineage>
</organism>
<dbReference type="PANTHER" id="PTHR43235:SF1">
    <property type="entry name" value="GLUTAMINE AMIDOTRANSFERASE PB2B2.05-RELATED"/>
    <property type="match status" value="1"/>
</dbReference>
<accession>A0ABQ5I3J0</accession>
<name>A0ABQ5I3J0_9ASTR</name>
<evidence type="ECO:0000256" key="1">
    <source>
        <dbReference type="SAM" id="Phobius"/>
    </source>
</evidence>